<evidence type="ECO:0000259" key="1">
    <source>
        <dbReference type="Pfam" id="PF04993"/>
    </source>
</evidence>
<evidence type="ECO:0000313" key="2">
    <source>
        <dbReference type="EMBL" id="KTQ84206.1"/>
    </source>
</evidence>
<name>A0A175R2N4_9HYPH</name>
<protein>
    <submittedName>
        <fullName evidence="2">Competence protein TfoX</fullName>
    </submittedName>
</protein>
<dbReference type="EMBL" id="LDPZ01000074">
    <property type="protein sequence ID" value="KTQ84206.1"/>
    <property type="molecule type" value="Genomic_DNA"/>
</dbReference>
<dbReference type="Pfam" id="PF04993">
    <property type="entry name" value="TfoX_N"/>
    <property type="match status" value="1"/>
</dbReference>
<dbReference type="Proteomes" id="UP000078272">
    <property type="component" value="Unassembled WGS sequence"/>
</dbReference>
<dbReference type="AlphaFoldDB" id="A0A175R2N4"/>
<dbReference type="PATRIC" id="fig|401562.3.peg.4831"/>
<dbReference type="RefSeq" id="WP_058636750.1">
    <property type="nucleotide sequence ID" value="NZ_LDPZ01000074.1"/>
</dbReference>
<dbReference type="STRING" id="401562.NS365_10155"/>
<gene>
    <name evidence="2" type="ORF">NS226_21865</name>
</gene>
<reference evidence="2 3" key="1">
    <citation type="journal article" date="2016" name="Front. Microbiol.">
        <title>Genomic Resource of Rice Seed Associated Bacteria.</title>
        <authorList>
            <person name="Midha S."/>
            <person name="Bansal K."/>
            <person name="Sharma S."/>
            <person name="Kumar N."/>
            <person name="Patil P.P."/>
            <person name="Chaudhry V."/>
            <person name="Patil P.B."/>
        </authorList>
    </citation>
    <scope>NUCLEOTIDE SEQUENCE [LARGE SCALE GENOMIC DNA]</scope>
    <source>
        <strain evidence="2 3">NS226</strain>
    </source>
</reference>
<sequence length="119" mass="13195">MDDDHISEMFEGLGPVTIRRMFGGKGIYHAGLIVAIDLRDEILLKADATSAPLFAEAGARQWTYEGQAGRPVLMPYWSIPDEALDDSETLAHWVRLAFEAALRSGAAKPPRRRKTLSEL</sequence>
<dbReference type="InterPro" id="IPR047525">
    <property type="entry name" value="TfoX-like"/>
</dbReference>
<proteinExistence type="predicted"/>
<dbReference type="SUPFAM" id="SSF159894">
    <property type="entry name" value="YgaC/TfoX-N like"/>
    <property type="match status" value="1"/>
</dbReference>
<dbReference type="OrthoDB" id="1524907at2"/>
<dbReference type="PANTHER" id="PTHR36121">
    <property type="entry name" value="PROTEIN SXY"/>
    <property type="match status" value="1"/>
</dbReference>
<accession>A0A175R2N4</accession>
<dbReference type="InterPro" id="IPR007076">
    <property type="entry name" value="TfoX_N"/>
</dbReference>
<dbReference type="Gene3D" id="3.30.1460.30">
    <property type="entry name" value="YgaC/TfoX-N like chaperone"/>
    <property type="match status" value="1"/>
</dbReference>
<comment type="caution">
    <text evidence="2">The sequence shown here is derived from an EMBL/GenBank/DDBJ whole genome shotgun (WGS) entry which is preliminary data.</text>
</comment>
<organism evidence="2 3">
    <name type="scientific">Aureimonas ureilytica</name>
    <dbReference type="NCBI Taxonomy" id="401562"/>
    <lineage>
        <taxon>Bacteria</taxon>
        <taxon>Pseudomonadati</taxon>
        <taxon>Pseudomonadota</taxon>
        <taxon>Alphaproteobacteria</taxon>
        <taxon>Hyphomicrobiales</taxon>
        <taxon>Aurantimonadaceae</taxon>
        <taxon>Aureimonas</taxon>
    </lineage>
</organism>
<dbReference type="PANTHER" id="PTHR36121:SF1">
    <property type="entry name" value="PROTEIN SXY"/>
    <property type="match status" value="1"/>
</dbReference>
<feature type="domain" description="TfoX N-terminal" evidence="1">
    <location>
        <begin position="8"/>
        <end position="101"/>
    </location>
</feature>
<evidence type="ECO:0000313" key="3">
    <source>
        <dbReference type="Proteomes" id="UP000078272"/>
    </source>
</evidence>